<protein>
    <submittedName>
        <fullName evidence="2">Uncharacterized protein</fullName>
    </submittedName>
</protein>
<proteinExistence type="predicted"/>
<organism evidence="2 3">
    <name type="scientific">Paenibacillus hemerocallicola</name>
    <dbReference type="NCBI Taxonomy" id="1172614"/>
    <lineage>
        <taxon>Bacteria</taxon>
        <taxon>Bacillati</taxon>
        <taxon>Bacillota</taxon>
        <taxon>Bacilli</taxon>
        <taxon>Bacillales</taxon>
        <taxon>Paenibacillaceae</taxon>
        <taxon>Paenibacillus</taxon>
    </lineage>
</organism>
<keyword evidence="1" id="KW-0812">Transmembrane</keyword>
<keyword evidence="1" id="KW-1133">Transmembrane helix</keyword>
<keyword evidence="3" id="KW-1185">Reference proteome</keyword>
<dbReference type="Proteomes" id="UP000307943">
    <property type="component" value="Unassembled WGS sequence"/>
</dbReference>
<name>A0A5C4SV86_9BACL</name>
<evidence type="ECO:0000313" key="3">
    <source>
        <dbReference type="Proteomes" id="UP000307943"/>
    </source>
</evidence>
<dbReference type="EMBL" id="VDCQ01000118">
    <property type="protein sequence ID" value="TNJ55212.1"/>
    <property type="molecule type" value="Genomic_DNA"/>
</dbReference>
<evidence type="ECO:0000313" key="2">
    <source>
        <dbReference type="EMBL" id="TNJ55212.1"/>
    </source>
</evidence>
<keyword evidence="1" id="KW-0472">Membrane</keyword>
<gene>
    <name evidence="2" type="ORF">FE784_39525</name>
</gene>
<dbReference type="RefSeq" id="WP_139607800.1">
    <property type="nucleotide sequence ID" value="NZ_VDCQ01000118.1"/>
</dbReference>
<dbReference type="AlphaFoldDB" id="A0A5C4SV86"/>
<evidence type="ECO:0000256" key="1">
    <source>
        <dbReference type="SAM" id="Phobius"/>
    </source>
</evidence>
<sequence length="61" mass="6447">MDKQLLTYVGSILGGYVLTELPVSGTFLSGVEPVLDGVGVLSMILFSGTLIYKGIKSLLNK</sequence>
<dbReference type="OrthoDB" id="2439445at2"/>
<comment type="caution">
    <text evidence="2">The sequence shown here is derived from an EMBL/GenBank/DDBJ whole genome shotgun (WGS) entry which is preliminary data.</text>
</comment>
<accession>A0A5C4SV86</accession>
<feature type="transmembrane region" description="Helical" evidence="1">
    <location>
        <begin position="5"/>
        <end position="28"/>
    </location>
</feature>
<feature type="transmembrane region" description="Helical" evidence="1">
    <location>
        <begin position="34"/>
        <end position="52"/>
    </location>
</feature>
<reference evidence="2 3" key="1">
    <citation type="submission" date="2019-05" db="EMBL/GenBank/DDBJ databases">
        <title>We sequenced the genome of Paenibacillus hemerocallicola KCTC 33185 for further insight into its adaptation and study the phylogeny of Paenibacillus.</title>
        <authorList>
            <person name="Narsing Rao M.P."/>
        </authorList>
    </citation>
    <scope>NUCLEOTIDE SEQUENCE [LARGE SCALE GENOMIC DNA]</scope>
    <source>
        <strain evidence="2 3">KCTC 33185</strain>
    </source>
</reference>